<dbReference type="AlphaFoldDB" id="A0A8C7J147"/>
<feature type="region of interest" description="Disordered" evidence="1">
    <location>
        <begin position="44"/>
        <end position="76"/>
    </location>
</feature>
<proteinExistence type="predicted"/>
<dbReference type="GeneTree" id="ENSGT01010000229500"/>
<sequence>YSVNGTHYANASSYWLGSCGFHADGVWGLSATLWYYTYNSPNTTGDRDGRRERGPAPGVKGVREEIQGRDGGGSRKRRRKSCVRLLFRDTTECRFSFICTSNNQISHIQGSWTRPSTTTSRPCMPLQVPPQLPSTPLWLSTAMWRRWTVDPSGYLQAGDSLRTLPRVGPNVCLCCACGHVWQITEQDYSCAAVNGRQPWGPYARMTLSHSQVFCEEEKVTIKVAGMGKNKKICNKKVCEERGGCGVRSAEVIC</sequence>
<reference evidence="2" key="1">
    <citation type="submission" date="2025-08" db="UniProtKB">
        <authorList>
            <consortium name="Ensembl"/>
        </authorList>
    </citation>
    <scope>IDENTIFICATION</scope>
</reference>
<protein>
    <submittedName>
        <fullName evidence="2">Uncharacterized protein</fullName>
    </submittedName>
</protein>
<evidence type="ECO:0000313" key="2">
    <source>
        <dbReference type="Ensembl" id="ENSOKIP00005081774.1"/>
    </source>
</evidence>
<dbReference type="Proteomes" id="UP000694557">
    <property type="component" value="Unassembled WGS sequence"/>
</dbReference>
<accession>A0A8C7J147</accession>
<evidence type="ECO:0000313" key="3">
    <source>
        <dbReference type="Proteomes" id="UP000694557"/>
    </source>
</evidence>
<feature type="compositionally biased region" description="Basic and acidic residues" evidence="1">
    <location>
        <begin position="45"/>
        <end position="54"/>
    </location>
</feature>
<evidence type="ECO:0000256" key="1">
    <source>
        <dbReference type="SAM" id="MobiDB-lite"/>
    </source>
</evidence>
<keyword evidence="3" id="KW-1185">Reference proteome</keyword>
<reference evidence="2" key="2">
    <citation type="submission" date="2025-09" db="UniProtKB">
        <authorList>
            <consortium name="Ensembl"/>
        </authorList>
    </citation>
    <scope>IDENTIFICATION</scope>
</reference>
<organism evidence="2 3">
    <name type="scientific">Oncorhynchus kisutch</name>
    <name type="common">Coho salmon</name>
    <name type="synonym">Salmo kisutch</name>
    <dbReference type="NCBI Taxonomy" id="8019"/>
    <lineage>
        <taxon>Eukaryota</taxon>
        <taxon>Metazoa</taxon>
        <taxon>Chordata</taxon>
        <taxon>Craniata</taxon>
        <taxon>Vertebrata</taxon>
        <taxon>Euteleostomi</taxon>
        <taxon>Actinopterygii</taxon>
        <taxon>Neopterygii</taxon>
        <taxon>Teleostei</taxon>
        <taxon>Protacanthopterygii</taxon>
        <taxon>Salmoniformes</taxon>
        <taxon>Salmonidae</taxon>
        <taxon>Salmoninae</taxon>
        <taxon>Oncorhynchus</taxon>
    </lineage>
</organism>
<name>A0A8C7J147_ONCKI</name>
<dbReference type="Ensembl" id="ENSOKIT00005087264.1">
    <property type="protein sequence ID" value="ENSOKIP00005081774.1"/>
    <property type="gene ID" value="ENSOKIG00005035406.1"/>
</dbReference>